<feature type="domain" description="C2H2-type" evidence="12">
    <location>
        <begin position="282"/>
        <end position="310"/>
    </location>
</feature>
<dbReference type="VEuPathDB" id="VectorBase:PHUM248200"/>
<keyword evidence="9" id="KW-0539">Nucleus</keyword>
<evidence type="ECO:0000256" key="1">
    <source>
        <dbReference type="ARBA" id="ARBA00004123"/>
    </source>
</evidence>
<evidence type="ECO:0000256" key="3">
    <source>
        <dbReference type="ARBA" id="ARBA00022737"/>
    </source>
</evidence>
<feature type="domain" description="C2H2-type" evidence="12">
    <location>
        <begin position="311"/>
        <end position="338"/>
    </location>
</feature>
<dbReference type="GO" id="GO:0000977">
    <property type="term" value="F:RNA polymerase II transcription regulatory region sequence-specific DNA binding"/>
    <property type="evidence" value="ECO:0007669"/>
    <property type="project" value="TreeGrafter"/>
</dbReference>
<feature type="compositionally biased region" description="Polar residues" evidence="11">
    <location>
        <begin position="28"/>
        <end position="42"/>
    </location>
</feature>
<dbReference type="KEGG" id="phu:Phum_PHUM248200"/>
<evidence type="ECO:0000256" key="8">
    <source>
        <dbReference type="ARBA" id="ARBA00023163"/>
    </source>
</evidence>
<dbReference type="InterPro" id="IPR036236">
    <property type="entry name" value="Znf_C2H2_sf"/>
</dbReference>
<organism>
    <name type="scientific">Pediculus humanus subsp. corporis</name>
    <name type="common">Body louse</name>
    <dbReference type="NCBI Taxonomy" id="121224"/>
    <lineage>
        <taxon>Eukaryota</taxon>
        <taxon>Metazoa</taxon>
        <taxon>Ecdysozoa</taxon>
        <taxon>Arthropoda</taxon>
        <taxon>Hexapoda</taxon>
        <taxon>Insecta</taxon>
        <taxon>Pterygota</taxon>
        <taxon>Neoptera</taxon>
        <taxon>Paraneoptera</taxon>
        <taxon>Psocodea</taxon>
        <taxon>Troctomorpha</taxon>
        <taxon>Phthiraptera</taxon>
        <taxon>Anoplura</taxon>
        <taxon>Pediculidae</taxon>
        <taxon>Pediculus</taxon>
    </lineage>
</organism>
<dbReference type="PANTHER" id="PTHR24381:SF450">
    <property type="entry name" value="GASTRULA ZINC FINGER PROTEIN XLCGF26.1-LIKE-RELATED"/>
    <property type="match status" value="1"/>
</dbReference>
<dbReference type="Pfam" id="PF12874">
    <property type="entry name" value="zf-met"/>
    <property type="match status" value="1"/>
</dbReference>
<dbReference type="Gene3D" id="3.30.160.60">
    <property type="entry name" value="Classic Zinc Finger"/>
    <property type="match status" value="5"/>
</dbReference>
<dbReference type="GO" id="GO:0003002">
    <property type="term" value="P:regionalization"/>
    <property type="evidence" value="ECO:0007669"/>
    <property type="project" value="UniProtKB-ARBA"/>
</dbReference>
<reference evidence="13" key="1">
    <citation type="submission" date="2007-04" db="EMBL/GenBank/DDBJ databases">
        <title>Annotation of Pediculus humanus corporis strain USDA.</title>
        <authorList>
            <person name="Kirkness E."/>
            <person name="Hannick L."/>
            <person name="Hass B."/>
            <person name="Bruggner R."/>
            <person name="Lawson D."/>
            <person name="Bidwell S."/>
            <person name="Joardar V."/>
            <person name="Caler E."/>
            <person name="Walenz B."/>
            <person name="Inman J."/>
            <person name="Schobel S."/>
            <person name="Galinsky K."/>
            <person name="Amedeo P."/>
            <person name="Strausberg R."/>
        </authorList>
    </citation>
    <scope>NUCLEOTIDE SEQUENCE</scope>
    <source>
        <strain evidence="13">USDA</strain>
    </source>
</reference>
<keyword evidence="2" id="KW-0479">Metal-binding</keyword>
<dbReference type="InterPro" id="IPR013087">
    <property type="entry name" value="Znf_C2H2_type"/>
</dbReference>
<evidence type="ECO:0000256" key="4">
    <source>
        <dbReference type="ARBA" id="ARBA00022771"/>
    </source>
</evidence>
<dbReference type="SUPFAM" id="SSF57667">
    <property type="entry name" value="beta-beta-alpha zinc fingers"/>
    <property type="match status" value="3"/>
</dbReference>
<evidence type="ECO:0000256" key="5">
    <source>
        <dbReference type="ARBA" id="ARBA00022833"/>
    </source>
</evidence>
<proteinExistence type="predicted"/>
<dbReference type="OMA" id="PRTICES"/>
<reference evidence="13" key="2">
    <citation type="submission" date="2007-04" db="EMBL/GenBank/DDBJ databases">
        <title>The genome of the human body louse.</title>
        <authorList>
            <consortium name="The Human Body Louse Genome Consortium"/>
            <person name="Kirkness E."/>
            <person name="Walenz B."/>
            <person name="Hass B."/>
            <person name="Bruggner R."/>
            <person name="Strausberg R."/>
        </authorList>
    </citation>
    <scope>NUCLEOTIDE SEQUENCE</scope>
    <source>
        <strain evidence="13">USDA</strain>
    </source>
</reference>
<evidence type="ECO:0000259" key="12">
    <source>
        <dbReference type="PROSITE" id="PS50157"/>
    </source>
</evidence>
<gene>
    <name evidence="14" type="primary">8238772</name>
    <name evidence="13" type="ORF">Phum_PHUM248200</name>
</gene>
<dbReference type="FunFam" id="3.30.160.60:FF:000446">
    <property type="entry name" value="Zinc finger protein"/>
    <property type="match status" value="1"/>
</dbReference>
<reference evidence="14" key="3">
    <citation type="submission" date="2021-02" db="UniProtKB">
        <authorList>
            <consortium name="EnsemblMetazoa"/>
        </authorList>
    </citation>
    <scope>IDENTIFICATION</scope>
    <source>
        <strain evidence="14">USDA</strain>
    </source>
</reference>
<dbReference type="InParanoid" id="E0VJN1"/>
<feature type="domain" description="C2H2-type" evidence="12">
    <location>
        <begin position="367"/>
        <end position="394"/>
    </location>
</feature>
<evidence type="ECO:0000256" key="7">
    <source>
        <dbReference type="ARBA" id="ARBA00023125"/>
    </source>
</evidence>
<dbReference type="FunFam" id="3.30.160.60:FF:000208">
    <property type="entry name" value="zinc finger protein Gfi-1b"/>
    <property type="match status" value="1"/>
</dbReference>
<dbReference type="OrthoDB" id="6155966at2759"/>
<feature type="domain" description="C2H2-type" evidence="12">
    <location>
        <begin position="339"/>
        <end position="366"/>
    </location>
</feature>
<evidence type="ECO:0000256" key="10">
    <source>
        <dbReference type="PROSITE-ProRule" id="PRU00042"/>
    </source>
</evidence>
<dbReference type="EnsemblMetazoa" id="PHUM248200-RA">
    <property type="protein sequence ID" value="PHUM248200-PA"/>
    <property type="gene ID" value="PHUM248200"/>
</dbReference>
<feature type="domain" description="C2H2-type" evidence="12">
    <location>
        <begin position="423"/>
        <end position="451"/>
    </location>
</feature>
<evidence type="ECO:0000313" key="14">
    <source>
        <dbReference type="EnsemblMetazoa" id="PHUM248200-PA"/>
    </source>
</evidence>
<dbReference type="FunFam" id="3.30.160.60:FF:000432">
    <property type="entry name" value="zinc finger protein Gfi-1b isoform X1"/>
    <property type="match status" value="1"/>
</dbReference>
<dbReference type="GO" id="GO:0000122">
    <property type="term" value="P:negative regulation of transcription by RNA polymerase II"/>
    <property type="evidence" value="ECO:0007669"/>
    <property type="project" value="UniProtKB-ARBA"/>
</dbReference>
<dbReference type="SMART" id="SM00355">
    <property type="entry name" value="ZnF_C2H2"/>
    <property type="match status" value="6"/>
</dbReference>
<dbReference type="GO" id="GO:0000981">
    <property type="term" value="F:DNA-binding transcription factor activity, RNA polymerase II-specific"/>
    <property type="evidence" value="ECO:0007669"/>
    <property type="project" value="TreeGrafter"/>
</dbReference>
<dbReference type="GO" id="GO:0005634">
    <property type="term" value="C:nucleus"/>
    <property type="evidence" value="ECO:0007669"/>
    <property type="project" value="UniProtKB-SubCell"/>
</dbReference>
<name>E0VJN1_PEDHC</name>
<keyword evidence="8" id="KW-0804">Transcription</keyword>
<evidence type="ECO:0000256" key="11">
    <source>
        <dbReference type="SAM" id="MobiDB-lite"/>
    </source>
</evidence>
<dbReference type="Proteomes" id="UP000009046">
    <property type="component" value="Unassembled WGS sequence"/>
</dbReference>
<sequence>MSRFVDYELFSEANTRKSDENEEGENRLTWSSIDGKSRSSSPDLEVNSPAHSSEPEINVDANSTLSTGSPNPCPPTRSVSPTSPSPWLSSPGGDSPKKPGKNSETFSVSALLKPDAPKVLPPRTICESVSVARSLLYPGLSGVPFADLFVMKGNQNGETTSSSFPLPTRQNDFGFNSSLRSSSNKDSEELDNNRNFLANPSALYLSLGAMQAAAAIAHQSHSNTLPPFNTTPHTSIPEELFRIKHHFMNPNFPMDSPHHHHHHHHHHVFRPGGGLMPLGDVFSCVKCEKMFSTPHGLEVHARRSHNGKRPFACELCNKTFGHEISLSQHRAVHNVEKIFECKQCGKSFKRSSTLSTHLLIHSDTRPYPCHYCGKRFHQKSDMKKHTYIHTGEKPHKCQVCGKAFSQSSNLITHSRKHTGFKPFACDLCGRAFQRKVDLRRHKETQHAELRPVP</sequence>
<dbReference type="RefSeq" id="XP_002426325.1">
    <property type="nucleotide sequence ID" value="XM_002426280.1"/>
</dbReference>
<protein>
    <submittedName>
        <fullName evidence="13 14">Growth factor independence, putative</fullName>
    </submittedName>
</protein>
<evidence type="ECO:0000313" key="13">
    <source>
        <dbReference type="EMBL" id="EEB13587.1"/>
    </source>
</evidence>
<dbReference type="GO" id="GO:0008270">
    <property type="term" value="F:zinc ion binding"/>
    <property type="evidence" value="ECO:0007669"/>
    <property type="project" value="UniProtKB-KW"/>
</dbReference>
<comment type="subcellular location">
    <subcellularLocation>
        <location evidence="1">Nucleus</location>
    </subcellularLocation>
</comment>
<dbReference type="EMBL" id="DS235226">
    <property type="protein sequence ID" value="EEB13587.1"/>
    <property type="molecule type" value="Genomic_DNA"/>
</dbReference>
<dbReference type="PANTHER" id="PTHR24381">
    <property type="entry name" value="ZINC FINGER PROTEIN"/>
    <property type="match status" value="1"/>
</dbReference>
<dbReference type="EMBL" id="AAZO01002876">
    <property type="status" value="NOT_ANNOTATED_CDS"/>
    <property type="molecule type" value="Genomic_DNA"/>
</dbReference>
<evidence type="ECO:0000313" key="15">
    <source>
        <dbReference type="Proteomes" id="UP000009046"/>
    </source>
</evidence>
<dbReference type="CTD" id="8238772"/>
<dbReference type="PROSITE" id="PS00028">
    <property type="entry name" value="ZINC_FINGER_C2H2_1"/>
    <property type="match status" value="6"/>
</dbReference>
<dbReference type="GO" id="GO:0009887">
    <property type="term" value="P:animal organ morphogenesis"/>
    <property type="evidence" value="ECO:0007669"/>
    <property type="project" value="UniProtKB-ARBA"/>
</dbReference>
<dbReference type="FunFam" id="3.30.160.60:FF:000148">
    <property type="entry name" value="zinc finger protein Gfi-1"/>
    <property type="match status" value="1"/>
</dbReference>
<evidence type="ECO:0000256" key="9">
    <source>
        <dbReference type="ARBA" id="ARBA00023242"/>
    </source>
</evidence>
<dbReference type="Pfam" id="PF00096">
    <property type="entry name" value="zf-C2H2"/>
    <property type="match status" value="5"/>
</dbReference>
<feature type="domain" description="C2H2-type" evidence="12">
    <location>
        <begin position="395"/>
        <end position="422"/>
    </location>
</feature>
<keyword evidence="15" id="KW-1185">Reference proteome</keyword>
<feature type="compositionally biased region" description="Low complexity" evidence="11">
    <location>
        <begin position="76"/>
        <end position="94"/>
    </location>
</feature>
<dbReference type="FunFam" id="3.30.160.60:FF:000245">
    <property type="entry name" value="zinc finger protein Gfi-1"/>
    <property type="match status" value="1"/>
</dbReference>
<keyword evidence="7" id="KW-0238">DNA-binding</keyword>
<keyword evidence="3" id="KW-0677">Repeat</keyword>
<dbReference type="eggNOG" id="KOG1721">
    <property type="taxonomic scope" value="Eukaryota"/>
</dbReference>
<dbReference type="HOGENOM" id="CLU_002678_94_8_1"/>
<keyword evidence="5" id="KW-0862">Zinc</keyword>
<feature type="compositionally biased region" description="Polar residues" evidence="11">
    <location>
        <begin position="60"/>
        <end position="70"/>
    </location>
</feature>
<dbReference type="AlphaFoldDB" id="E0VJN1"/>
<dbReference type="PROSITE" id="PS50157">
    <property type="entry name" value="ZINC_FINGER_C2H2_2"/>
    <property type="match status" value="6"/>
</dbReference>
<keyword evidence="6" id="KW-0805">Transcription regulation</keyword>
<feature type="region of interest" description="Disordered" evidence="11">
    <location>
        <begin position="1"/>
        <end position="104"/>
    </location>
</feature>
<evidence type="ECO:0000256" key="6">
    <source>
        <dbReference type="ARBA" id="ARBA00023015"/>
    </source>
</evidence>
<keyword evidence="4 10" id="KW-0863">Zinc-finger</keyword>
<evidence type="ECO:0000256" key="2">
    <source>
        <dbReference type="ARBA" id="ARBA00022723"/>
    </source>
</evidence>
<dbReference type="GeneID" id="8238772"/>
<accession>E0VJN1</accession>